<dbReference type="Pfam" id="PF01713">
    <property type="entry name" value="Smr"/>
    <property type="match status" value="1"/>
</dbReference>
<dbReference type="SUPFAM" id="SSF160443">
    <property type="entry name" value="SMR domain-like"/>
    <property type="match status" value="1"/>
</dbReference>
<sequence>MGRKRRDITPEEAKLWQSVARSTLPMHRIEPLPEPEERPARPILPRTEEPTQAAIQAFRVGERADARRPHTLLGSLPERLASGGVRMDRRTFDQMNRGKISPEGRLDLHGMTLAEAHGALVRFVMDGHRRQRRLLLVITGKGRNPSDEGPIPVRMGALRHQVPQWLTLPPLGGLVLQVTPAHIRHGGTGAYYVYLRRNRA</sequence>
<keyword evidence="5" id="KW-1185">Reference proteome</keyword>
<dbReference type="AlphaFoldDB" id="A0A212ALZ7"/>
<evidence type="ECO:0000313" key="3">
    <source>
        <dbReference type="EMBL" id="OWJ82534.1"/>
    </source>
</evidence>
<protein>
    <submittedName>
        <fullName evidence="3">DNA mismatch repair protein MutS</fullName>
    </submittedName>
</protein>
<gene>
    <name evidence="3" type="ORF">CDV52_14095</name>
    <name evidence="2" type="ORF">CDV53_16370</name>
</gene>
<evidence type="ECO:0000313" key="2">
    <source>
        <dbReference type="EMBL" id="OWJ73149.1"/>
    </source>
</evidence>
<proteinExistence type="predicted"/>
<dbReference type="RefSeq" id="WP_035743414.1">
    <property type="nucleotide sequence ID" value="NZ_CALUEG010000010.1"/>
</dbReference>
<dbReference type="Gene3D" id="3.30.1370.110">
    <property type="match status" value="1"/>
</dbReference>
<dbReference type="Proteomes" id="UP000214673">
    <property type="component" value="Unassembled WGS sequence"/>
</dbReference>
<dbReference type="OrthoDB" id="7165597at2"/>
<evidence type="ECO:0000259" key="1">
    <source>
        <dbReference type="PROSITE" id="PS50828"/>
    </source>
</evidence>
<accession>A0A212ALZ7</accession>
<dbReference type="PROSITE" id="PS50828">
    <property type="entry name" value="SMR"/>
    <property type="match status" value="1"/>
</dbReference>
<name>A0A212ALZ7_9RHOB</name>
<evidence type="ECO:0000313" key="5">
    <source>
        <dbReference type="Proteomes" id="UP000214673"/>
    </source>
</evidence>
<dbReference type="EMBL" id="NIPV01000095">
    <property type="protein sequence ID" value="OWJ73149.1"/>
    <property type="molecule type" value="Genomic_DNA"/>
</dbReference>
<dbReference type="STRING" id="366616.CG51_18885"/>
<organism evidence="3 4">
    <name type="scientific">Haematobacter missouriensis</name>
    <dbReference type="NCBI Taxonomy" id="366616"/>
    <lineage>
        <taxon>Bacteria</taxon>
        <taxon>Pseudomonadati</taxon>
        <taxon>Pseudomonadota</taxon>
        <taxon>Alphaproteobacteria</taxon>
        <taxon>Rhodobacterales</taxon>
        <taxon>Paracoccaceae</taxon>
        <taxon>Haematobacter</taxon>
    </lineage>
</organism>
<feature type="domain" description="Smr" evidence="1">
    <location>
        <begin position="106"/>
        <end position="196"/>
    </location>
</feature>
<reference evidence="4 5" key="1">
    <citation type="submission" date="2016-11" db="EMBL/GenBank/DDBJ databases">
        <title>Comparison of Traditional DNA-DNA Hybridization with In Silico Genomic Analysis.</title>
        <authorList>
            <person name="Nicholson A.C."/>
            <person name="Sammons S."/>
            <person name="Humrighouse B.W."/>
            <person name="Graziano J."/>
            <person name="Lasker B."/>
            <person name="Whitney A.M."/>
            <person name="Mcquiston J.R."/>
        </authorList>
    </citation>
    <scope>NUCLEOTIDE SEQUENCE [LARGE SCALE GENOMIC DNA]</scope>
    <source>
        <strain evidence="2 5">H1892</strain>
        <strain evidence="3 4">H2381</strain>
    </source>
</reference>
<dbReference type="EMBL" id="NIPX01000025">
    <property type="protein sequence ID" value="OWJ82534.1"/>
    <property type="molecule type" value="Genomic_DNA"/>
</dbReference>
<dbReference type="Proteomes" id="UP000196640">
    <property type="component" value="Unassembled WGS sequence"/>
</dbReference>
<evidence type="ECO:0000313" key="4">
    <source>
        <dbReference type="Proteomes" id="UP000196640"/>
    </source>
</evidence>
<dbReference type="PANTHER" id="PTHR35562:SF2">
    <property type="entry name" value="DNA ENDONUCLEASE SMRA-RELATED"/>
    <property type="match status" value="1"/>
</dbReference>
<dbReference type="InterPro" id="IPR036063">
    <property type="entry name" value="Smr_dom_sf"/>
</dbReference>
<dbReference type="InterPro" id="IPR002625">
    <property type="entry name" value="Smr_dom"/>
</dbReference>
<dbReference type="PANTHER" id="PTHR35562">
    <property type="entry name" value="DNA ENDONUCLEASE SMRA-RELATED"/>
    <property type="match status" value="1"/>
</dbReference>
<comment type="caution">
    <text evidence="3">The sequence shown here is derived from an EMBL/GenBank/DDBJ whole genome shotgun (WGS) entry which is preliminary data.</text>
</comment>